<organism evidence="1 2">
    <name type="scientific">Caenorhabditis japonica</name>
    <dbReference type="NCBI Taxonomy" id="281687"/>
    <lineage>
        <taxon>Eukaryota</taxon>
        <taxon>Metazoa</taxon>
        <taxon>Ecdysozoa</taxon>
        <taxon>Nematoda</taxon>
        <taxon>Chromadorea</taxon>
        <taxon>Rhabditida</taxon>
        <taxon>Rhabditina</taxon>
        <taxon>Rhabditomorpha</taxon>
        <taxon>Rhabditoidea</taxon>
        <taxon>Rhabditidae</taxon>
        <taxon>Peloderinae</taxon>
        <taxon>Caenorhabditis</taxon>
    </lineage>
</organism>
<reference evidence="1" key="2">
    <citation type="submission" date="2022-06" db="UniProtKB">
        <authorList>
            <consortium name="EnsemblMetazoa"/>
        </authorList>
    </citation>
    <scope>IDENTIFICATION</scope>
    <source>
        <strain evidence="1">DF5081</strain>
    </source>
</reference>
<accession>A0A8R1IKJ5</accession>
<proteinExistence type="predicted"/>
<dbReference type="EnsemblMetazoa" id="CJA34062.1">
    <property type="protein sequence ID" value="CJA34062.1"/>
    <property type="gene ID" value="WBGene00209909"/>
</dbReference>
<evidence type="ECO:0000313" key="2">
    <source>
        <dbReference type="Proteomes" id="UP000005237"/>
    </source>
</evidence>
<keyword evidence="2" id="KW-1185">Reference proteome</keyword>
<dbReference type="AlphaFoldDB" id="A0A8R1IKJ5"/>
<protein>
    <submittedName>
        <fullName evidence="1">Uncharacterized protein</fullName>
    </submittedName>
</protein>
<reference evidence="2" key="1">
    <citation type="submission" date="2010-08" db="EMBL/GenBank/DDBJ databases">
        <authorList>
            <consortium name="Caenorhabditis japonica Sequencing Consortium"/>
            <person name="Wilson R.K."/>
        </authorList>
    </citation>
    <scope>NUCLEOTIDE SEQUENCE [LARGE SCALE GENOMIC DNA]</scope>
    <source>
        <strain evidence="2">DF5081</strain>
    </source>
</reference>
<dbReference type="Proteomes" id="UP000005237">
    <property type="component" value="Unassembled WGS sequence"/>
</dbReference>
<sequence length="235" mass="26341">MLYRALECCVMGRPDEPTATAWITGHSREDARQRLQAALAATWGVEPTEIVWGHLASEVELERNSCQLVTAGARRWLECGQFGLPSSCAYMPDYDNFDHVLIFLPARDRRRLANAWFEARQHAGECSGIVAAEAKEARERGDQETGSTLQRYADRLRLQACSITDPVASAGNEIVGAVHLHTWLGDQRRDLGKAADQFERARRLRENGSPSARDYETNGREILADVLCRHPNHTN</sequence>
<evidence type="ECO:0000313" key="1">
    <source>
        <dbReference type="EnsemblMetazoa" id="CJA34062.1"/>
    </source>
</evidence>
<name>A0A8R1IKJ5_CAEJA</name>